<dbReference type="STRING" id="550540.Fbal_1342"/>
<dbReference type="PRINTS" id="PR00598">
    <property type="entry name" value="HTHMARR"/>
</dbReference>
<dbReference type="AlphaFoldDB" id="E1SM14"/>
<dbReference type="PROSITE" id="PS50995">
    <property type="entry name" value="HTH_MARR_2"/>
    <property type="match status" value="1"/>
</dbReference>
<protein>
    <submittedName>
        <fullName evidence="2">Transcriptional regulator, MarR family</fullName>
    </submittedName>
</protein>
<evidence type="ECO:0000313" key="2">
    <source>
        <dbReference type="EMBL" id="ADN75546.1"/>
    </source>
</evidence>
<dbReference type="HOGENOM" id="CLU_146114_0_0_6"/>
<feature type="domain" description="HTH marR-type" evidence="1">
    <location>
        <begin position="12"/>
        <end position="145"/>
    </location>
</feature>
<dbReference type="KEGG" id="fbl:Fbal_1342"/>
<keyword evidence="3" id="KW-1185">Reference proteome</keyword>
<sequence>MNPSITTIPELDNSLTFMMSLAQKQYRAVCNQRLGEAFNITLEMVGAMKALDYLGCIPQQQMADVLKRDRSVTKRLVDNCIKRGLIEASRSDTNRKARMLSLTDEGRRVNQESTPILHAISEGFFAQLSEQERQQLSAIMHKLVRDDIRTE</sequence>
<name>E1SM14_FERBD</name>
<dbReference type="SMART" id="SM00347">
    <property type="entry name" value="HTH_MARR"/>
    <property type="match status" value="1"/>
</dbReference>
<dbReference type="SUPFAM" id="SSF46785">
    <property type="entry name" value="Winged helix' DNA-binding domain"/>
    <property type="match status" value="1"/>
</dbReference>
<dbReference type="InterPro" id="IPR039422">
    <property type="entry name" value="MarR/SlyA-like"/>
</dbReference>
<dbReference type="Gene3D" id="1.10.10.10">
    <property type="entry name" value="Winged helix-like DNA-binding domain superfamily/Winged helix DNA-binding domain"/>
    <property type="match status" value="1"/>
</dbReference>
<dbReference type="Proteomes" id="UP000006683">
    <property type="component" value="Chromosome"/>
</dbReference>
<reference evidence="2 3" key="1">
    <citation type="journal article" date="2010" name="Stand. Genomic Sci.">
        <title>Complete genome sequence of Ferrimonas balearica type strain (PAT).</title>
        <authorList>
            <person name="Nolan M."/>
            <person name="Sikorski J."/>
            <person name="Davenport K."/>
            <person name="Lucas S."/>
            <person name="Glavina Del Rio T."/>
            <person name="Tice H."/>
            <person name="Cheng J."/>
            <person name="Goodwin L."/>
            <person name="Pitluck S."/>
            <person name="Liolios K."/>
            <person name="Ivanova N."/>
            <person name="Mavromatis K."/>
            <person name="Ovchinnikova G."/>
            <person name="Pati A."/>
            <person name="Chen A."/>
            <person name="Palaniappan K."/>
            <person name="Land M."/>
            <person name="Hauser L."/>
            <person name="Chang Y."/>
            <person name="Jeffries C."/>
            <person name="Tapia R."/>
            <person name="Brettin T."/>
            <person name="Detter J."/>
            <person name="Han C."/>
            <person name="Yasawong M."/>
            <person name="Rohde M."/>
            <person name="Tindall B."/>
            <person name="Goker M."/>
            <person name="Woyke T."/>
            <person name="Bristow J."/>
            <person name="Eisen J."/>
            <person name="Markowitz V."/>
            <person name="Hugenholtz P."/>
            <person name="Kyrpides N."/>
            <person name="Klenk H."/>
            <person name="Lapidus A."/>
        </authorList>
    </citation>
    <scope>NUCLEOTIDE SEQUENCE [LARGE SCALE GENOMIC DNA]</scope>
    <source>
        <strain evidence="3">DSM 9799 / CCM 4581 / KCTC 23876 / PAT</strain>
    </source>
</reference>
<dbReference type="InterPro" id="IPR036388">
    <property type="entry name" value="WH-like_DNA-bd_sf"/>
</dbReference>
<proteinExistence type="predicted"/>
<dbReference type="GO" id="GO:0006950">
    <property type="term" value="P:response to stress"/>
    <property type="evidence" value="ECO:0007669"/>
    <property type="project" value="TreeGrafter"/>
</dbReference>
<dbReference type="PANTHER" id="PTHR33164:SF43">
    <property type="entry name" value="HTH-TYPE TRANSCRIPTIONAL REPRESSOR YETL"/>
    <property type="match status" value="1"/>
</dbReference>
<dbReference type="RefSeq" id="WP_013344852.1">
    <property type="nucleotide sequence ID" value="NC_014541.1"/>
</dbReference>
<dbReference type="GO" id="GO:0003700">
    <property type="term" value="F:DNA-binding transcription factor activity"/>
    <property type="evidence" value="ECO:0007669"/>
    <property type="project" value="InterPro"/>
</dbReference>
<dbReference type="PANTHER" id="PTHR33164">
    <property type="entry name" value="TRANSCRIPTIONAL REGULATOR, MARR FAMILY"/>
    <property type="match status" value="1"/>
</dbReference>
<dbReference type="GeneID" id="67181562"/>
<dbReference type="eggNOG" id="COG1846">
    <property type="taxonomic scope" value="Bacteria"/>
</dbReference>
<dbReference type="EMBL" id="CP002209">
    <property type="protein sequence ID" value="ADN75546.1"/>
    <property type="molecule type" value="Genomic_DNA"/>
</dbReference>
<dbReference type="OrthoDB" id="5869263at2"/>
<organism evidence="2 3">
    <name type="scientific">Ferrimonas balearica (strain DSM 9799 / CCM 4581 / KCTC 23876 / PAT)</name>
    <dbReference type="NCBI Taxonomy" id="550540"/>
    <lineage>
        <taxon>Bacteria</taxon>
        <taxon>Pseudomonadati</taxon>
        <taxon>Pseudomonadota</taxon>
        <taxon>Gammaproteobacteria</taxon>
        <taxon>Alteromonadales</taxon>
        <taxon>Ferrimonadaceae</taxon>
        <taxon>Ferrimonas</taxon>
    </lineage>
</organism>
<dbReference type="InterPro" id="IPR036390">
    <property type="entry name" value="WH_DNA-bd_sf"/>
</dbReference>
<evidence type="ECO:0000259" key="1">
    <source>
        <dbReference type="PROSITE" id="PS50995"/>
    </source>
</evidence>
<gene>
    <name evidence="2" type="ordered locus">Fbal_1342</name>
</gene>
<evidence type="ECO:0000313" key="3">
    <source>
        <dbReference type="Proteomes" id="UP000006683"/>
    </source>
</evidence>
<dbReference type="InterPro" id="IPR000835">
    <property type="entry name" value="HTH_MarR-typ"/>
</dbReference>
<accession>E1SM14</accession>